<name>A0ABZ1B094_9ACTN</name>
<evidence type="ECO:0000313" key="3">
    <source>
        <dbReference type="Proteomes" id="UP001324287"/>
    </source>
</evidence>
<sequence>MSTTYNEADPYAGSRETTEGRVYTVTGGDWDLTFADPHGEERLVVNMGPQHPPPTASCGWCSTSRARR</sequence>
<gene>
    <name evidence="2" type="ORF">U6N30_25590</name>
</gene>
<dbReference type="RefSeq" id="WP_324274480.1">
    <property type="nucleotide sequence ID" value="NZ_CP141261.1"/>
</dbReference>
<dbReference type="EMBL" id="CP141261">
    <property type="protein sequence ID" value="WRL63143.1"/>
    <property type="molecule type" value="Genomic_DNA"/>
</dbReference>
<proteinExistence type="predicted"/>
<feature type="region of interest" description="Disordered" evidence="1">
    <location>
        <begin position="47"/>
        <end position="68"/>
    </location>
</feature>
<evidence type="ECO:0000313" key="2">
    <source>
        <dbReference type="EMBL" id="WRL63143.1"/>
    </source>
</evidence>
<accession>A0ABZ1B094</accession>
<protein>
    <submittedName>
        <fullName evidence="2">Uncharacterized protein</fullName>
    </submittedName>
</protein>
<evidence type="ECO:0000256" key="1">
    <source>
        <dbReference type="SAM" id="MobiDB-lite"/>
    </source>
</evidence>
<keyword evidence="3" id="KW-1185">Reference proteome</keyword>
<organism evidence="2 3">
    <name type="scientific">Blastococcus brunescens</name>
    <dbReference type="NCBI Taxonomy" id="1564165"/>
    <lineage>
        <taxon>Bacteria</taxon>
        <taxon>Bacillati</taxon>
        <taxon>Actinomycetota</taxon>
        <taxon>Actinomycetes</taxon>
        <taxon>Geodermatophilales</taxon>
        <taxon>Geodermatophilaceae</taxon>
        <taxon>Blastococcus</taxon>
    </lineage>
</organism>
<dbReference type="Proteomes" id="UP001324287">
    <property type="component" value="Chromosome"/>
</dbReference>
<reference evidence="2 3" key="1">
    <citation type="submission" date="2023-12" db="EMBL/GenBank/DDBJ databases">
        <title>Blastococcus brunescens sp. nov., an actonobacterium isolated from sandstone collected in sahara desert.</title>
        <authorList>
            <person name="Gtari M."/>
            <person name="Ghodhbane F."/>
        </authorList>
    </citation>
    <scope>NUCLEOTIDE SEQUENCE [LARGE SCALE GENOMIC DNA]</scope>
    <source>
        <strain evidence="2 3">BMG 8361</strain>
    </source>
</reference>